<evidence type="ECO:0000313" key="3">
    <source>
        <dbReference type="Proteomes" id="UP000293846"/>
    </source>
</evidence>
<dbReference type="EMBL" id="SJTH01000013">
    <property type="protein sequence ID" value="TCJ03840.1"/>
    <property type="molecule type" value="Genomic_DNA"/>
</dbReference>
<dbReference type="GO" id="GO:0016787">
    <property type="term" value="F:hydrolase activity"/>
    <property type="evidence" value="ECO:0007669"/>
    <property type="project" value="UniProtKB-KW"/>
</dbReference>
<dbReference type="SUPFAM" id="SSF56601">
    <property type="entry name" value="beta-lactamase/transpeptidase-like"/>
    <property type="match status" value="1"/>
</dbReference>
<dbReference type="InterPro" id="IPR001466">
    <property type="entry name" value="Beta-lactam-related"/>
</dbReference>
<dbReference type="InterPro" id="IPR050789">
    <property type="entry name" value="Diverse_Enzym_Activities"/>
</dbReference>
<dbReference type="STRING" id="1742358.GCA_001439605_03051"/>
<dbReference type="Pfam" id="PF00144">
    <property type="entry name" value="Beta-lactamase"/>
    <property type="match status" value="1"/>
</dbReference>
<keyword evidence="2" id="KW-0378">Hydrolase</keyword>
<name>A0A4R1B1B7_9BACI</name>
<dbReference type="OrthoDB" id="2356735at2"/>
<proteinExistence type="predicted"/>
<dbReference type="InterPro" id="IPR012338">
    <property type="entry name" value="Beta-lactam/transpept-like"/>
</dbReference>
<organism evidence="2 3">
    <name type="scientific">Cytobacillus praedii</name>
    <dbReference type="NCBI Taxonomy" id="1742358"/>
    <lineage>
        <taxon>Bacteria</taxon>
        <taxon>Bacillati</taxon>
        <taxon>Bacillota</taxon>
        <taxon>Bacilli</taxon>
        <taxon>Bacillales</taxon>
        <taxon>Bacillaceae</taxon>
        <taxon>Cytobacillus</taxon>
    </lineage>
</organism>
<reference evidence="2 3" key="1">
    <citation type="submission" date="2019-03" db="EMBL/GenBank/DDBJ databases">
        <authorList>
            <person name="Jensen L."/>
            <person name="Storgaard J."/>
            <person name="Sulaj E."/>
            <person name="Schramm A."/>
            <person name="Marshall I.P.G."/>
        </authorList>
    </citation>
    <scope>NUCLEOTIDE SEQUENCE [LARGE SCALE GENOMIC DNA]</scope>
    <source>
        <strain evidence="2 3">2017H2G3</strain>
    </source>
</reference>
<accession>A0A4R1B1B7</accession>
<sequence>MKLKKKLNNQFQSVELHARNTSNAVDCSGASVMVIHNDQIVTEAYWGKHSKASDARPVQEDSQFHVASVRKSYIGFAAAYAIHNGYISSIDDEVTKYLPNVNTELFAKTTIRHLLTHTHGLHTIEGKTIREFPPGQSWAYREISIEILTQIIHHSTGKPIAEILKEQVFNSLAFNETGWHDEQSEKLAEVIRDPDNKFWSTDKGTDGNKKNMYVSTRELAYWGYLHLKQGLIDGKQVVAKEIIQLATSLQSPELINKDLPQNGFLWFVKDLPAKMTEIGELVPKGSFQILGYTSVAVLVIPKHNIVAVRMFNSFGSPPGYDYSADIRAFGDTVMNCV</sequence>
<dbReference type="PANTHER" id="PTHR43283">
    <property type="entry name" value="BETA-LACTAMASE-RELATED"/>
    <property type="match status" value="1"/>
</dbReference>
<protein>
    <submittedName>
        <fullName evidence="2">Class A beta-lactamase-related serine hydrolase</fullName>
    </submittedName>
</protein>
<evidence type="ECO:0000313" key="2">
    <source>
        <dbReference type="EMBL" id="TCJ03840.1"/>
    </source>
</evidence>
<dbReference type="PANTHER" id="PTHR43283:SF7">
    <property type="entry name" value="BETA-LACTAMASE-RELATED DOMAIN-CONTAINING PROTEIN"/>
    <property type="match status" value="1"/>
</dbReference>
<feature type="domain" description="Beta-lactamase-related" evidence="1">
    <location>
        <begin position="21"/>
        <end position="323"/>
    </location>
</feature>
<dbReference type="Gene3D" id="3.40.710.10">
    <property type="entry name" value="DD-peptidase/beta-lactamase superfamily"/>
    <property type="match status" value="1"/>
</dbReference>
<dbReference type="AlphaFoldDB" id="A0A4R1B1B7"/>
<gene>
    <name evidence="2" type="ORF">E0Y62_12880</name>
</gene>
<keyword evidence="3" id="KW-1185">Reference proteome</keyword>
<evidence type="ECO:0000259" key="1">
    <source>
        <dbReference type="Pfam" id="PF00144"/>
    </source>
</evidence>
<comment type="caution">
    <text evidence="2">The sequence shown here is derived from an EMBL/GenBank/DDBJ whole genome shotgun (WGS) entry which is preliminary data.</text>
</comment>
<dbReference type="Proteomes" id="UP000293846">
    <property type="component" value="Unassembled WGS sequence"/>
</dbReference>
<dbReference type="RefSeq" id="WP_057767521.1">
    <property type="nucleotide sequence ID" value="NZ_CP183326.1"/>
</dbReference>